<reference evidence="2 4" key="1">
    <citation type="submission" date="2019-01" db="EMBL/GenBank/DDBJ databases">
        <title>Draft genome sequences of three monokaryotic isolates of the white-rot basidiomycete fungus Dichomitus squalens.</title>
        <authorList>
            <consortium name="DOE Joint Genome Institute"/>
            <person name="Lopez S.C."/>
            <person name="Andreopoulos B."/>
            <person name="Pangilinan J."/>
            <person name="Lipzen A."/>
            <person name="Riley R."/>
            <person name="Ahrendt S."/>
            <person name="Ng V."/>
            <person name="Barry K."/>
            <person name="Daum C."/>
            <person name="Grigoriev I.V."/>
            <person name="Hilden K.S."/>
            <person name="Makela M.R."/>
            <person name="de Vries R.P."/>
        </authorList>
    </citation>
    <scope>NUCLEOTIDE SEQUENCE [LARGE SCALE GENOMIC DNA]</scope>
    <source>
        <strain evidence="3 4">CBS 464.89</strain>
        <strain evidence="2">OM18370.1</strain>
    </source>
</reference>
<dbReference type="EMBL" id="ML143678">
    <property type="protein sequence ID" value="TBU21186.1"/>
    <property type="molecule type" value="Genomic_DNA"/>
</dbReference>
<organism evidence="2">
    <name type="scientific">Dichomitus squalens</name>
    <dbReference type="NCBI Taxonomy" id="114155"/>
    <lineage>
        <taxon>Eukaryota</taxon>
        <taxon>Fungi</taxon>
        <taxon>Dikarya</taxon>
        <taxon>Basidiomycota</taxon>
        <taxon>Agaricomycotina</taxon>
        <taxon>Agaricomycetes</taxon>
        <taxon>Polyporales</taxon>
        <taxon>Polyporaceae</taxon>
        <taxon>Dichomitus</taxon>
    </lineage>
</organism>
<dbReference type="Proteomes" id="UP000292957">
    <property type="component" value="Unassembled WGS sequence"/>
</dbReference>
<gene>
    <name evidence="3" type="ORF">BD310DRAFT_830992</name>
    <name evidence="2" type="ORF">BD311DRAFT_679113</name>
</gene>
<keyword evidence="4" id="KW-1185">Reference proteome</keyword>
<dbReference type="EMBL" id="ML145227">
    <property type="protein sequence ID" value="TBU53042.1"/>
    <property type="molecule type" value="Genomic_DNA"/>
</dbReference>
<feature type="domain" description="Bacteriophage T5 Orf172 DNA-binding" evidence="1">
    <location>
        <begin position="130"/>
        <end position="200"/>
    </location>
</feature>
<dbReference type="InterPro" id="IPR018306">
    <property type="entry name" value="Phage_T5_Orf172_DNA-bd"/>
</dbReference>
<evidence type="ECO:0000259" key="1">
    <source>
        <dbReference type="Pfam" id="PF10544"/>
    </source>
</evidence>
<protein>
    <recommendedName>
        <fullName evidence="1">Bacteriophage T5 Orf172 DNA-binding domain-containing protein</fullName>
    </recommendedName>
</protein>
<proteinExistence type="predicted"/>
<dbReference type="Proteomes" id="UP000292082">
    <property type="component" value="Unassembled WGS sequence"/>
</dbReference>
<dbReference type="OrthoDB" id="2743284at2759"/>
<dbReference type="PANTHER" id="PTHR28094:SF1">
    <property type="entry name" value="MEIOTICALLY UP-REGULATED GENE 113 PROTEIN"/>
    <property type="match status" value="1"/>
</dbReference>
<accession>A0A4Q9M6G5</accession>
<name>A0A4Q9M6G5_9APHY</name>
<dbReference type="PANTHER" id="PTHR28094">
    <property type="entry name" value="MEIOTICALLY UP-REGULATED GENE 113 PROTEIN"/>
    <property type="match status" value="1"/>
</dbReference>
<dbReference type="AlphaFoldDB" id="A0A4Q9M6G5"/>
<evidence type="ECO:0000313" key="3">
    <source>
        <dbReference type="EMBL" id="TBU53042.1"/>
    </source>
</evidence>
<sequence length="306" mass="35256">MSYTPSNTTPQRAAIQKYRAVRLPPSKVQCSGVTHRDVRCSRLVPTSTVTPYPNAADLPFYCEDHLQQGLAGTHFKCLRFPGEVRPFNAYIPPYVEDITEVYLRETLRKPPSQSDTWGYLYALLILDASVGRTNQLNRRYSEHLRNCPSLHPVLLGYYPPNPDESPEDLAAGRIKPGRMVPYVQRLERLVHLELADVAVNAPYLSPTLPHQTPKGSRMGIVPERVPCKSCHHVHEEIFSLRRYPGSARGREWEYVVYPIIMRYAWHVERFCPERLIHDYLLTMTQDSINSRFLLTKTTADYVFLFL</sequence>
<dbReference type="Pfam" id="PF10544">
    <property type="entry name" value="T5orf172"/>
    <property type="match status" value="1"/>
</dbReference>
<dbReference type="InterPro" id="IPR053006">
    <property type="entry name" value="Meiosis_regulatory"/>
</dbReference>
<evidence type="ECO:0000313" key="4">
    <source>
        <dbReference type="Proteomes" id="UP000292082"/>
    </source>
</evidence>
<dbReference type="STRING" id="114155.A0A4Q9M6G5"/>
<evidence type="ECO:0000313" key="2">
    <source>
        <dbReference type="EMBL" id="TBU21186.1"/>
    </source>
</evidence>